<dbReference type="PANTHER" id="PTHR33744:SF17">
    <property type="entry name" value="CONSERVED PROTEIN"/>
    <property type="match status" value="1"/>
</dbReference>
<keyword evidence="5" id="KW-1185">Reference proteome</keyword>
<sequence>MIDYQSLVDEVSRLLGAPVTLEDREFTLIAFSSHEDELDPVRARSILSRRSSAQVRAWFEGFGIARAAEPVRTPADPATGVRARLCLPARHGNEAYGYLWLLDDGSVDLGDPRLAQAMDLAAQAGELLAADVWKGQAAPRAFARLLSASAAERAEGARALTAMAHPAAAVPVAVAVVSPAPGRVPARLSHDVLTYRGDDGLALLVPLADPADVSPACATAMSLLADPGALAGVGGGRAGLSEAADSWREARLALRSARAEPRLGPVADWGGLGAYRLIAELPAPAPGVPLADPVLLPLLAPARAVLLHTAEVYLDHAGHVQRAAAALSVHRQTLYYRLSRIEALTGLDLESGADRLLLHLALKAFRLNASGEVSRG</sequence>
<reference evidence="4 5" key="1">
    <citation type="journal article" date="2019" name="Int. J. Syst. Evol. Microbiol.">
        <title>The Global Catalogue of Microorganisms (GCM) 10K type strain sequencing project: providing services to taxonomists for standard genome sequencing and annotation.</title>
        <authorList>
            <consortium name="The Broad Institute Genomics Platform"/>
            <consortium name="The Broad Institute Genome Sequencing Center for Infectious Disease"/>
            <person name="Wu L."/>
            <person name="Ma J."/>
        </authorList>
    </citation>
    <scope>NUCLEOTIDE SEQUENCE [LARGE SCALE GENOMIC DNA]</scope>
    <source>
        <strain evidence="4 5">JCM 10696</strain>
    </source>
</reference>
<protein>
    <submittedName>
        <fullName evidence="4">Helix-turn-helix domain-containing protein</fullName>
    </submittedName>
</protein>
<dbReference type="InterPro" id="IPR025736">
    <property type="entry name" value="PucR_C-HTH_dom"/>
</dbReference>
<comment type="caution">
    <text evidence="4">The sequence shown here is derived from an EMBL/GenBank/DDBJ whole genome shotgun (WGS) entry which is preliminary data.</text>
</comment>
<dbReference type="Proteomes" id="UP001500665">
    <property type="component" value="Unassembled WGS sequence"/>
</dbReference>
<comment type="similarity">
    <text evidence="1">Belongs to the CdaR family.</text>
</comment>
<dbReference type="InterPro" id="IPR041522">
    <property type="entry name" value="CdaR_GGDEF"/>
</dbReference>
<dbReference type="InterPro" id="IPR051448">
    <property type="entry name" value="CdaR-like_regulators"/>
</dbReference>
<evidence type="ECO:0000259" key="2">
    <source>
        <dbReference type="Pfam" id="PF13556"/>
    </source>
</evidence>
<evidence type="ECO:0000256" key="1">
    <source>
        <dbReference type="ARBA" id="ARBA00006754"/>
    </source>
</evidence>
<name>A0ABN1QYN4_9ACTN</name>
<dbReference type="EMBL" id="BAAAHH010000008">
    <property type="protein sequence ID" value="GAA0949005.1"/>
    <property type="molecule type" value="Genomic_DNA"/>
</dbReference>
<dbReference type="RefSeq" id="WP_344240251.1">
    <property type="nucleotide sequence ID" value="NZ_BAAAHH010000008.1"/>
</dbReference>
<accession>A0ABN1QYN4</accession>
<evidence type="ECO:0000313" key="4">
    <source>
        <dbReference type="EMBL" id="GAA0949005.1"/>
    </source>
</evidence>
<dbReference type="InterPro" id="IPR042070">
    <property type="entry name" value="PucR_C-HTH_sf"/>
</dbReference>
<dbReference type="Pfam" id="PF13556">
    <property type="entry name" value="HTH_30"/>
    <property type="match status" value="1"/>
</dbReference>
<evidence type="ECO:0000259" key="3">
    <source>
        <dbReference type="Pfam" id="PF17853"/>
    </source>
</evidence>
<evidence type="ECO:0000313" key="5">
    <source>
        <dbReference type="Proteomes" id="UP001500665"/>
    </source>
</evidence>
<organism evidence="4 5">
    <name type="scientific">Actinocorallia libanotica</name>
    <dbReference type="NCBI Taxonomy" id="46162"/>
    <lineage>
        <taxon>Bacteria</taxon>
        <taxon>Bacillati</taxon>
        <taxon>Actinomycetota</taxon>
        <taxon>Actinomycetes</taxon>
        <taxon>Streptosporangiales</taxon>
        <taxon>Thermomonosporaceae</taxon>
        <taxon>Actinocorallia</taxon>
    </lineage>
</organism>
<gene>
    <name evidence="4" type="ORF">GCM10009550_25880</name>
</gene>
<dbReference type="Gene3D" id="1.10.10.2840">
    <property type="entry name" value="PucR C-terminal helix-turn-helix domain"/>
    <property type="match status" value="1"/>
</dbReference>
<dbReference type="PANTHER" id="PTHR33744">
    <property type="entry name" value="CARBOHYDRATE DIACID REGULATOR"/>
    <property type="match status" value="1"/>
</dbReference>
<dbReference type="Pfam" id="PF17853">
    <property type="entry name" value="GGDEF_2"/>
    <property type="match status" value="1"/>
</dbReference>
<proteinExistence type="inferred from homology"/>
<feature type="domain" description="CdaR GGDEF-like" evidence="3">
    <location>
        <begin position="186"/>
        <end position="255"/>
    </location>
</feature>
<feature type="domain" description="PucR C-terminal helix-turn-helix" evidence="2">
    <location>
        <begin position="306"/>
        <end position="364"/>
    </location>
</feature>